<proteinExistence type="predicted"/>
<evidence type="ECO:0000313" key="2">
    <source>
        <dbReference type="Proteomes" id="UP000694228"/>
    </source>
</evidence>
<organism evidence="1 2">
    <name type="scientific">Methanospirillum hungatei</name>
    <dbReference type="NCBI Taxonomy" id="2203"/>
    <lineage>
        <taxon>Archaea</taxon>
        <taxon>Methanobacteriati</taxon>
        <taxon>Methanobacteriota</taxon>
        <taxon>Stenosarchaea group</taxon>
        <taxon>Methanomicrobia</taxon>
        <taxon>Methanomicrobiales</taxon>
        <taxon>Methanospirillaceae</taxon>
        <taxon>Methanospirillum</taxon>
    </lineage>
</organism>
<evidence type="ECO:0000313" key="1">
    <source>
        <dbReference type="EMBL" id="QXO95149.1"/>
    </source>
</evidence>
<reference evidence="1 2" key="1">
    <citation type="submission" date="2021-06" db="EMBL/GenBank/DDBJ databases">
        <title>Complete genome sequence of the secondary alcohol utilizing methanogen Methanospirillum hungatei strain GP1.</title>
        <authorList>
            <person name="Day L.A."/>
            <person name="Costa K.C."/>
        </authorList>
    </citation>
    <scope>NUCLEOTIDE SEQUENCE [LARGE SCALE GENOMIC DNA]</scope>
    <source>
        <strain evidence="1 2">GP1</strain>
    </source>
</reference>
<dbReference type="EMBL" id="CP077107">
    <property type="protein sequence ID" value="QXO95149.1"/>
    <property type="molecule type" value="Genomic_DNA"/>
</dbReference>
<dbReference type="Proteomes" id="UP000694228">
    <property type="component" value="Chromosome"/>
</dbReference>
<dbReference type="AlphaFoldDB" id="A0A8F5VLR5"/>
<accession>A0A8F5VLR5</accession>
<sequence length="155" mass="18261">MNYKIKDEITCPNCGKSKTFYDEDCLNNYYICPNCDNEIENSKQRSNTKTFAENVGVLRGTNYIIDDGKIWIDSNQLESKINYSPIQLEFLIKSDVIAFKHIKYSIDWIEFNKYRQISVKKMSSIIHKSEDTIRKYIRDGRIKAEKVKGKWIINP</sequence>
<evidence type="ECO:0008006" key="3">
    <source>
        <dbReference type="Google" id="ProtNLM"/>
    </source>
</evidence>
<protein>
    <recommendedName>
        <fullName evidence="3">Helix-turn-helix domain-containing protein</fullName>
    </recommendedName>
</protein>
<gene>
    <name evidence="1" type="ORF">KSK55_01670</name>
</gene>
<name>A0A8F5VLR5_METHU</name>
<dbReference type="OrthoDB" id="280204at2157"/>